<evidence type="ECO:0000256" key="1">
    <source>
        <dbReference type="SAM" id="MobiDB-lite"/>
    </source>
</evidence>
<accession>A0A1D1W7R6</accession>
<gene>
    <name evidence="2" type="primary">RvY_18973-1</name>
    <name evidence="2" type="synonym">RvY_18973.1</name>
    <name evidence="2" type="ORF">RvY_18973</name>
</gene>
<protein>
    <submittedName>
        <fullName evidence="2">Uncharacterized protein</fullName>
    </submittedName>
</protein>
<feature type="compositionally biased region" description="Polar residues" evidence="1">
    <location>
        <begin position="23"/>
        <end position="34"/>
    </location>
</feature>
<feature type="region of interest" description="Disordered" evidence="1">
    <location>
        <begin position="1"/>
        <end position="37"/>
    </location>
</feature>
<evidence type="ECO:0000313" key="3">
    <source>
        <dbReference type="Proteomes" id="UP000186922"/>
    </source>
</evidence>
<dbReference type="EMBL" id="BDGG01000022">
    <property type="protein sequence ID" value="GAV09427.1"/>
    <property type="molecule type" value="Genomic_DNA"/>
</dbReference>
<dbReference type="AlphaFoldDB" id="A0A1D1W7R6"/>
<proteinExistence type="predicted"/>
<reference evidence="2 3" key="1">
    <citation type="journal article" date="2016" name="Nat. Commun.">
        <title>Extremotolerant tardigrade genome and improved radiotolerance of human cultured cells by tardigrade-unique protein.</title>
        <authorList>
            <person name="Hashimoto T."/>
            <person name="Horikawa D.D."/>
            <person name="Saito Y."/>
            <person name="Kuwahara H."/>
            <person name="Kozuka-Hata H."/>
            <person name="Shin-I T."/>
            <person name="Minakuchi Y."/>
            <person name="Ohishi K."/>
            <person name="Motoyama A."/>
            <person name="Aizu T."/>
            <person name="Enomoto A."/>
            <person name="Kondo K."/>
            <person name="Tanaka S."/>
            <person name="Hara Y."/>
            <person name="Koshikawa S."/>
            <person name="Sagara H."/>
            <person name="Miura T."/>
            <person name="Yokobori S."/>
            <person name="Miyagawa K."/>
            <person name="Suzuki Y."/>
            <person name="Kubo T."/>
            <person name="Oyama M."/>
            <person name="Kohara Y."/>
            <person name="Fujiyama A."/>
            <person name="Arakawa K."/>
            <person name="Katayama T."/>
            <person name="Toyoda A."/>
            <person name="Kunieda T."/>
        </authorList>
    </citation>
    <scope>NUCLEOTIDE SEQUENCE [LARGE SCALE GENOMIC DNA]</scope>
    <source>
        <strain evidence="2 3">YOKOZUNA-1</strain>
    </source>
</reference>
<keyword evidence="3" id="KW-1185">Reference proteome</keyword>
<organism evidence="2 3">
    <name type="scientific">Ramazzottius varieornatus</name>
    <name type="common">Water bear</name>
    <name type="synonym">Tardigrade</name>
    <dbReference type="NCBI Taxonomy" id="947166"/>
    <lineage>
        <taxon>Eukaryota</taxon>
        <taxon>Metazoa</taxon>
        <taxon>Ecdysozoa</taxon>
        <taxon>Tardigrada</taxon>
        <taxon>Eutardigrada</taxon>
        <taxon>Parachela</taxon>
        <taxon>Hypsibioidea</taxon>
        <taxon>Ramazzottiidae</taxon>
        <taxon>Ramazzottius</taxon>
    </lineage>
</organism>
<sequence length="63" mass="6816">MIMAYQKRSTPHGVTVASRKASVASNHKTATALQSGRPERPLHIHEQAHADVTGLIKLVFAAK</sequence>
<comment type="caution">
    <text evidence="2">The sequence shown here is derived from an EMBL/GenBank/DDBJ whole genome shotgun (WGS) entry which is preliminary data.</text>
</comment>
<dbReference type="Proteomes" id="UP000186922">
    <property type="component" value="Unassembled WGS sequence"/>
</dbReference>
<evidence type="ECO:0000313" key="2">
    <source>
        <dbReference type="EMBL" id="GAV09427.1"/>
    </source>
</evidence>
<name>A0A1D1W7R6_RAMVA</name>